<feature type="region of interest" description="Disordered" evidence="1">
    <location>
        <begin position="89"/>
        <end position="224"/>
    </location>
</feature>
<evidence type="ECO:0000256" key="1">
    <source>
        <dbReference type="SAM" id="MobiDB-lite"/>
    </source>
</evidence>
<proteinExistence type="predicted"/>
<feature type="compositionally biased region" description="Gly residues" evidence="1">
    <location>
        <begin position="211"/>
        <end position="223"/>
    </location>
</feature>
<protein>
    <submittedName>
        <fullName evidence="3">Uncharacterized protein</fullName>
    </submittedName>
</protein>
<dbReference type="EMBL" id="HBUF01160477">
    <property type="protein sequence ID" value="CAG6649975.1"/>
    <property type="molecule type" value="Transcribed_RNA"/>
</dbReference>
<dbReference type="EMBL" id="HBUF01160474">
    <property type="protein sequence ID" value="CAG6649960.1"/>
    <property type="molecule type" value="Transcribed_RNA"/>
</dbReference>
<feature type="compositionally biased region" description="Low complexity" evidence="1">
    <location>
        <begin position="127"/>
        <end position="159"/>
    </location>
</feature>
<name>A0A8D8RF90_9HEMI</name>
<feature type="compositionally biased region" description="Low complexity" evidence="1">
    <location>
        <begin position="280"/>
        <end position="305"/>
    </location>
</feature>
<feature type="region of interest" description="Disordered" evidence="1">
    <location>
        <begin position="262"/>
        <end position="305"/>
    </location>
</feature>
<feature type="compositionally biased region" description="Low complexity" evidence="1">
    <location>
        <begin position="92"/>
        <end position="118"/>
    </location>
</feature>
<evidence type="ECO:0000256" key="2">
    <source>
        <dbReference type="SAM" id="SignalP"/>
    </source>
</evidence>
<reference evidence="3" key="1">
    <citation type="submission" date="2021-05" db="EMBL/GenBank/DDBJ databases">
        <authorList>
            <person name="Alioto T."/>
            <person name="Alioto T."/>
            <person name="Gomez Garrido J."/>
        </authorList>
    </citation>
    <scope>NUCLEOTIDE SEQUENCE</scope>
</reference>
<organism evidence="3">
    <name type="scientific">Cacopsylla melanoneura</name>
    <dbReference type="NCBI Taxonomy" id="428564"/>
    <lineage>
        <taxon>Eukaryota</taxon>
        <taxon>Metazoa</taxon>
        <taxon>Ecdysozoa</taxon>
        <taxon>Arthropoda</taxon>
        <taxon>Hexapoda</taxon>
        <taxon>Insecta</taxon>
        <taxon>Pterygota</taxon>
        <taxon>Neoptera</taxon>
        <taxon>Paraneoptera</taxon>
        <taxon>Hemiptera</taxon>
        <taxon>Sternorrhyncha</taxon>
        <taxon>Psylloidea</taxon>
        <taxon>Psyllidae</taxon>
        <taxon>Psyllinae</taxon>
        <taxon>Cacopsylla</taxon>
    </lineage>
</organism>
<feature type="compositionally biased region" description="Low complexity" evidence="1">
    <location>
        <begin position="182"/>
        <end position="194"/>
    </location>
</feature>
<feature type="chain" id="PRO_5036261878" evidence="2">
    <location>
        <begin position="18"/>
        <end position="366"/>
    </location>
</feature>
<feature type="signal peptide" evidence="2">
    <location>
        <begin position="1"/>
        <end position="17"/>
    </location>
</feature>
<evidence type="ECO:0000313" key="3">
    <source>
        <dbReference type="EMBL" id="CAG6649975.1"/>
    </source>
</evidence>
<dbReference type="PANTHER" id="PTHR36911">
    <property type="entry name" value="LIM ZINC-BINDING DOMAIN-CONTAINING PROTEIN-RELATED"/>
    <property type="match status" value="1"/>
</dbReference>
<keyword evidence="2" id="KW-0732">Signal</keyword>
<sequence>MKRLIFGLLVLVALSSAKVIKSDAIVFPDEEFESHHKPLLDLDDTFTRDKAYFSEPRFRGPAHVRPLSLNAEPLDFNMIQQRYKQLRHNIVKRSPGFKSKGSSKSKGSGSGYFSSKAKGGNKGQDHNNGYNSNGYNNNKHQQQHASAPQQPAYNPGYGHPAPPPSYGHAPPSYGHPAPAYGQPAYGQPAYHPAPAYHPPAPQQPTVVVVHGAGGSSGGGGGGYAPSKGPGLGTALATGLASGVGSGVGFGVANAAINGITGGGNRHPAYPESRPAPPPQNNDNSGNSGSSNNNNNNNNQNNNFNNNNFDNGLQVIYWIIPNKKHSHTYESISHGFQDIHHFANFQKYQSFPWFLCNNFFPTYGTIK</sequence>
<accession>A0A8D8RF90</accession>
<dbReference type="AlphaFoldDB" id="A0A8D8RF90"/>